<evidence type="ECO:0000256" key="3">
    <source>
        <dbReference type="ARBA" id="ARBA00022614"/>
    </source>
</evidence>
<dbReference type="PANTHER" id="PTHR24113:SF12">
    <property type="entry name" value="RAN GTPASE-ACTIVATING PROTEIN 1"/>
    <property type="match status" value="1"/>
</dbReference>
<feature type="region of interest" description="Disordered" evidence="5">
    <location>
        <begin position="653"/>
        <end position="673"/>
    </location>
</feature>
<feature type="region of interest" description="Disordered" evidence="5">
    <location>
        <begin position="618"/>
        <end position="641"/>
    </location>
</feature>
<dbReference type="Pfam" id="PF13516">
    <property type="entry name" value="LRR_6"/>
    <property type="match status" value="2"/>
</dbReference>
<dbReference type="AlphaFoldDB" id="A0A6T8Q4M6"/>
<dbReference type="GO" id="GO:0005829">
    <property type="term" value="C:cytosol"/>
    <property type="evidence" value="ECO:0007669"/>
    <property type="project" value="TreeGrafter"/>
</dbReference>
<dbReference type="InterPro" id="IPR027038">
    <property type="entry name" value="RanGap"/>
</dbReference>
<evidence type="ECO:0000313" key="7">
    <source>
        <dbReference type="EMBL" id="CAD8669342.1"/>
    </source>
</evidence>
<evidence type="ECO:0000313" key="6">
    <source>
        <dbReference type="EMBL" id="CAD8669340.1"/>
    </source>
</evidence>
<keyword evidence="3" id="KW-0433">Leucine-rich repeat</keyword>
<protein>
    <submittedName>
        <fullName evidence="6">Uncharacterized protein</fullName>
    </submittedName>
</protein>
<feature type="region of interest" description="Disordered" evidence="5">
    <location>
        <begin position="510"/>
        <end position="600"/>
    </location>
</feature>
<sequence>MKKEISGLFLAPERFAASLQELRATESIFHVRLFHNTAEQTAQVLDAAAATSSITQLEIGELDTGGAEALEAFLCSATSACKPTTLHIQHVCSAAAASALGRGLASPQCAVQDLTLSGLTSDLLSEVLAPIAASPAAAQRITALHLPLCKVSEAAAAAIGALSQLQKLDSALDDAALAAALQLPQPHKRQPSMTELKLARSPLTAAGAATLAAYVAACSQLTHLLLPEVPLADAGAECLARALAHSGSLQHLDLSGCKIGAAGAAALAQAVGQHAGLQVLNLDDNPLGAQGAASLLSALSTQHPAPALKLHHLHLSACHIRGADLPAGLASLQLRAPLSWLSLGRNQLMDAGVNALLPMLCGAAADGGVVVPLQHLDLKENGVGEQGVSWVSLLLQAQPGLKELIVDGNRLHDGGAEALLAAALAHPALQTLRMDACRVTSPLVKAKVQEAVLTLAARHRRPSSEGRPASNRSSLDILNAAAARSGSTRHRVGTRFPPEVYQVMLQQQLAAGGGDSPTGMACSPQSEPAPVVRPGRRFPPEVYMRPVEDQEGSGGAGSHKHIRDMSEENDSGSSHKGRRVTGEGAAGCHPQQGYGGGSANLTDSHVAAMWGTAAPRLQQQAGAPSGRGSLESKSSDCSVSPCSSSALSSPSAWAAASHQKQHGLSSTHQQHPQAVATIHAKHPTGHHMPCGAAAVAAHHAHHLQYNNNVGSSGSGRRYRPLTEEQQRLFVDF</sequence>
<dbReference type="GO" id="GO:0031267">
    <property type="term" value="F:small GTPase binding"/>
    <property type="evidence" value="ECO:0007669"/>
    <property type="project" value="TreeGrafter"/>
</dbReference>
<keyword evidence="4" id="KW-0677">Repeat</keyword>
<dbReference type="EMBL" id="HBFB01006323">
    <property type="protein sequence ID" value="CAD8669340.1"/>
    <property type="molecule type" value="Transcribed_RNA"/>
</dbReference>
<dbReference type="SMART" id="SM00368">
    <property type="entry name" value="LRR_RI"/>
    <property type="match status" value="6"/>
</dbReference>
<dbReference type="GO" id="GO:0006913">
    <property type="term" value="P:nucleocytoplasmic transport"/>
    <property type="evidence" value="ECO:0007669"/>
    <property type="project" value="TreeGrafter"/>
</dbReference>
<dbReference type="PANTHER" id="PTHR24113">
    <property type="entry name" value="RAN GTPASE-ACTIVATING PROTEIN 1"/>
    <property type="match status" value="1"/>
</dbReference>
<proteinExistence type="predicted"/>
<comment type="subcellular location">
    <subcellularLocation>
        <location evidence="1">Cytoplasm</location>
        <location evidence="1">Cytoskeleton</location>
        <location evidence="1">Cilium axoneme</location>
    </subcellularLocation>
</comment>
<dbReference type="GO" id="GO:0048471">
    <property type="term" value="C:perinuclear region of cytoplasm"/>
    <property type="evidence" value="ECO:0007669"/>
    <property type="project" value="TreeGrafter"/>
</dbReference>
<evidence type="ECO:0000256" key="1">
    <source>
        <dbReference type="ARBA" id="ARBA00004430"/>
    </source>
</evidence>
<dbReference type="SUPFAM" id="SSF52047">
    <property type="entry name" value="RNI-like"/>
    <property type="match status" value="1"/>
</dbReference>
<gene>
    <name evidence="6" type="ORF">CLEI1391_LOCUS3543</name>
    <name evidence="7" type="ORF">CLEI1391_LOCUS3544</name>
</gene>
<dbReference type="GO" id="GO:0005634">
    <property type="term" value="C:nucleus"/>
    <property type="evidence" value="ECO:0007669"/>
    <property type="project" value="TreeGrafter"/>
</dbReference>
<reference evidence="6" key="1">
    <citation type="submission" date="2021-01" db="EMBL/GenBank/DDBJ databases">
        <authorList>
            <person name="Corre E."/>
            <person name="Pelletier E."/>
            <person name="Niang G."/>
            <person name="Scheremetjew M."/>
            <person name="Finn R."/>
            <person name="Kale V."/>
            <person name="Holt S."/>
            <person name="Cochrane G."/>
            <person name="Meng A."/>
            <person name="Brown T."/>
            <person name="Cohen L."/>
        </authorList>
    </citation>
    <scope>NUCLEOTIDE SEQUENCE</scope>
    <source>
        <strain evidence="6">SAG 11-49</strain>
    </source>
</reference>
<name>A0A6T8Q4M6_9CHLO</name>
<organism evidence="6">
    <name type="scientific">Chlamydomonas leiostraca</name>
    <dbReference type="NCBI Taxonomy" id="1034604"/>
    <lineage>
        <taxon>Eukaryota</taxon>
        <taxon>Viridiplantae</taxon>
        <taxon>Chlorophyta</taxon>
        <taxon>core chlorophytes</taxon>
        <taxon>Chlorophyceae</taxon>
        <taxon>CS clade</taxon>
        <taxon>Chlamydomonadales</taxon>
        <taxon>Chlamydomonadaceae</taxon>
        <taxon>Chlamydomonas</taxon>
    </lineage>
</organism>
<dbReference type="Gene3D" id="3.80.10.10">
    <property type="entry name" value="Ribonuclease Inhibitor"/>
    <property type="match status" value="2"/>
</dbReference>
<evidence type="ECO:0000256" key="2">
    <source>
        <dbReference type="ARBA" id="ARBA00022468"/>
    </source>
</evidence>
<evidence type="ECO:0000256" key="4">
    <source>
        <dbReference type="ARBA" id="ARBA00022737"/>
    </source>
</evidence>
<evidence type="ECO:0000256" key="5">
    <source>
        <dbReference type="SAM" id="MobiDB-lite"/>
    </source>
</evidence>
<dbReference type="InterPro" id="IPR032675">
    <property type="entry name" value="LRR_dom_sf"/>
</dbReference>
<dbReference type="GO" id="GO:0005096">
    <property type="term" value="F:GTPase activator activity"/>
    <property type="evidence" value="ECO:0007669"/>
    <property type="project" value="UniProtKB-KW"/>
</dbReference>
<dbReference type="InterPro" id="IPR001611">
    <property type="entry name" value="Leu-rich_rpt"/>
</dbReference>
<keyword evidence="2" id="KW-0343">GTPase activation</keyword>
<accession>A0A6T8Q4M6</accession>
<feature type="compositionally biased region" description="Polar residues" evidence="5">
    <location>
        <begin position="662"/>
        <end position="672"/>
    </location>
</feature>
<dbReference type="EMBL" id="HBFB01006324">
    <property type="protein sequence ID" value="CAD8669342.1"/>
    <property type="molecule type" value="Transcribed_RNA"/>
</dbReference>
<dbReference type="GO" id="GO:0005930">
    <property type="term" value="C:axoneme"/>
    <property type="evidence" value="ECO:0007669"/>
    <property type="project" value="UniProtKB-SubCell"/>
</dbReference>